<evidence type="ECO:0000256" key="6">
    <source>
        <dbReference type="ARBA" id="ARBA00047561"/>
    </source>
</evidence>
<evidence type="ECO:0000259" key="7">
    <source>
        <dbReference type="Pfam" id="PF14824"/>
    </source>
</evidence>
<dbReference type="GO" id="GO:0019354">
    <property type="term" value="P:siroheme biosynthetic process"/>
    <property type="evidence" value="ECO:0007669"/>
    <property type="project" value="InterPro"/>
</dbReference>
<dbReference type="Pfam" id="PF13241">
    <property type="entry name" value="NAD_binding_7"/>
    <property type="match status" value="1"/>
</dbReference>
<dbReference type="SUPFAM" id="SSF51735">
    <property type="entry name" value="NAD(P)-binding Rossmann-fold domains"/>
    <property type="match status" value="1"/>
</dbReference>
<dbReference type="InterPro" id="IPR028161">
    <property type="entry name" value="Met8-like"/>
</dbReference>
<dbReference type="InterPro" id="IPR028281">
    <property type="entry name" value="Sirohaem_synthase_central"/>
</dbReference>
<dbReference type="PANTHER" id="PTHR35330:SF1">
    <property type="entry name" value="SIROHEME BIOSYNTHESIS PROTEIN MET8"/>
    <property type="match status" value="1"/>
</dbReference>
<dbReference type="InterPro" id="IPR036291">
    <property type="entry name" value="NAD(P)-bd_dom_sf"/>
</dbReference>
<evidence type="ECO:0000256" key="5">
    <source>
        <dbReference type="ARBA" id="ARBA00023244"/>
    </source>
</evidence>
<evidence type="ECO:0000256" key="4">
    <source>
        <dbReference type="ARBA" id="ARBA00023027"/>
    </source>
</evidence>
<dbReference type="NCBIfam" id="TIGR01470">
    <property type="entry name" value="cysG_Nterm"/>
    <property type="match status" value="1"/>
</dbReference>
<keyword evidence="4" id="KW-0520">NAD</keyword>
<dbReference type="GO" id="GO:0004325">
    <property type="term" value="F:ferrochelatase activity"/>
    <property type="evidence" value="ECO:0007669"/>
    <property type="project" value="InterPro"/>
</dbReference>
<dbReference type="PANTHER" id="PTHR35330">
    <property type="entry name" value="SIROHEME BIOSYNTHESIS PROTEIN MET8"/>
    <property type="match status" value="1"/>
</dbReference>
<evidence type="ECO:0000256" key="3">
    <source>
        <dbReference type="ARBA" id="ARBA00023002"/>
    </source>
</evidence>
<feature type="domain" description="Siroheme synthase central" evidence="7">
    <location>
        <begin position="126"/>
        <end position="150"/>
    </location>
</feature>
<evidence type="ECO:0000256" key="2">
    <source>
        <dbReference type="ARBA" id="ARBA00012400"/>
    </source>
</evidence>
<comment type="catalytic activity">
    <reaction evidence="6">
        <text>precorrin-2 + NAD(+) = sirohydrochlorin + NADH + 2 H(+)</text>
        <dbReference type="Rhea" id="RHEA:15613"/>
        <dbReference type="ChEBI" id="CHEBI:15378"/>
        <dbReference type="ChEBI" id="CHEBI:57540"/>
        <dbReference type="ChEBI" id="CHEBI:57945"/>
        <dbReference type="ChEBI" id="CHEBI:58351"/>
        <dbReference type="ChEBI" id="CHEBI:58827"/>
        <dbReference type="EC" id="1.3.1.76"/>
    </reaction>
</comment>
<evidence type="ECO:0000256" key="1">
    <source>
        <dbReference type="ARBA" id="ARBA00005010"/>
    </source>
</evidence>
<dbReference type="Gene3D" id="3.40.50.720">
    <property type="entry name" value="NAD(P)-binding Rossmann-like Domain"/>
    <property type="match status" value="1"/>
</dbReference>
<accession>A0A9J6ZA03</accession>
<organism evidence="8 9">
    <name type="scientific">Candidatus Pristimantibacillus lignocellulolyticus</name>
    <dbReference type="NCBI Taxonomy" id="2994561"/>
    <lineage>
        <taxon>Bacteria</taxon>
        <taxon>Bacillati</taxon>
        <taxon>Bacillota</taxon>
        <taxon>Bacilli</taxon>
        <taxon>Bacillales</taxon>
        <taxon>Paenibacillaceae</taxon>
        <taxon>Candidatus Pristimantibacillus</taxon>
    </lineage>
</organism>
<evidence type="ECO:0000313" key="8">
    <source>
        <dbReference type="EMBL" id="URN92882.1"/>
    </source>
</evidence>
<dbReference type="GO" id="GO:0043115">
    <property type="term" value="F:precorrin-2 dehydrogenase activity"/>
    <property type="evidence" value="ECO:0007669"/>
    <property type="project" value="UniProtKB-EC"/>
</dbReference>
<gene>
    <name evidence="8" type="ORF">NAG76_13630</name>
</gene>
<evidence type="ECO:0000313" key="9">
    <source>
        <dbReference type="Proteomes" id="UP001056756"/>
    </source>
</evidence>
<dbReference type="EMBL" id="CP097899">
    <property type="protein sequence ID" value="URN92882.1"/>
    <property type="molecule type" value="Genomic_DNA"/>
</dbReference>
<comment type="pathway">
    <text evidence="1">Porphyrin-containing compound metabolism; siroheme biosynthesis; sirohydrochlorin from precorrin-2: step 1/1.</text>
</comment>
<dbReference type="KEGG" id="plig:NAG76_13630"/>
<dbReference type="Gene3D" id="3.30.160.110">
    <property type="entry name" value="Siroheme synthase, domain 2"/>
    <property type="match status" value="1"/>
</dbReference>
<keyword evidence="5" id="KW-0627">Porphyrin biosynthesis</keyword>
<proteinExistence type="predicted"/>
<protein>
    <recommendedName>
        <fullName evidence="2">precorrin-2 dehydrogenase</fullName>
        <ecNumber evidence="2">1.3.1.76</ecNumber>
    </recommendedName>
</protein>
<dbReference type="AlphaFoldDB" id="A0A9J6ZA03"/>
<reference evidence="8" key="1">
    <citation type="submission" date="2022-05" db="EMBL/GenBank/DDBJ databases">
        <title>Novel bacterial taxa in a minimal lignocellulolytic consortium and its capacity to transform plastics disclosed by genome-resolved metagenomics.</title>
        <authorList>
            <person name="Rodriguez C.A.D."/>
            <person name="Diaz-Garcia L."/>
            <person name="Herrera K."/>
            <person name="Tarazona N.A."/>
            <person name="Sproer C."/>
            <person name="Overmann J."/>
            <person name="Jimenez D.J."/>
        </authorList>
    </citation>
    <scope>NUCLEOTIDE SEQUENCE</scope>
    <source>
        <strain evidence="8">MAG5</strain>
    </source>
</reference>
<dbReference type="Pfam" id="PF14824">
    <property type="entry name" value="Sirohm_synth_M"/>
    <property type="match status" value="1"/>
</dbReference>
<sequence>MEQNSLYYPMMVNLYDHKCLVVGGGIIATRKITGLLAAGASSITIVAPVISESLLELLLLHDSLTWIQSTYEETLMKQFTIVFAATDVVELNATITNDALNKGILICNISDGEQGNFITPATIREGQLTLAISTSGSSPSLTKHLKRQLEVQFTKPYANALQLMSRLRVDLERDDVELTISALITEQALQEVLQVLPVDYEIWYEKLRKNFTT</sequence>
<dbReference type="SUPFAM" id="SSF75615">
    <property type="entry name" value="Siroheme synthase middle domains-like"/>
    <property type="match status" value="1"/>
</dbReference>
<name>A0A9J6ZA03_9BACL</name>
<dbReference type="Proteomes" id="UP001056756">
    <property type="component" value="Chromosome"/>
</dbReference>
<dbReference type="EC" id="1.3.1.76" evidence="2"/>
<dbReference type="InterPro" id="IPR006367">
    <property type="entry name" value="Sirohaem_synthase_N"/>
</dbReference>
<keyword evidence="3" id="KW-0560">Oxidoreductase</keyword>